<accession>A0ABQ3IP88</accession>
<keyword evidence="1" id="KW-0472">Membrane</keyword>
<evidence type="ECO:0008006" key="4">
    <source>
        <dbReference type="Google" id="ProtNLM"/>
    </source>
</evidence>
<sequence length="717" mass="82257">MIIKNNKSSQDFLSYMFSLLLFALYLPQAVANNINLTALIDLGDTYKEDVFWHKPSVNPKNNQQYYIANTTGKFHLIDDQKVVKTPILNIPNYYLEFVKLSAVVLHPNFSFNQQKGYNTFYTAHVELADQSIRTLRIKDKNLEHSFPYEAVIVEWKLNEANSLKVDPDSQREILRIGINSPENSVIEMRFNPYIKSWHDNFSHMYIALAYDETLRESPLYSGAILRINPEKFGLRSYTTPNNNPFINQADVPDELLIIGIQQLMQFVWQKNNDQQLILAHRFNQQVLLSLVNYGDILSNTEPEHTLLRGASQLAEDSLVFYRGREFKASRNKVLFMSQNDGYWQLQSIDTSPPFQKSVINVFSGNDLAPNDQISILTDENDELLIFSRAHHVIQQLVNNTPKGETTADEYLFNEPENQANDSSISSYIFWVVVVFGIIIAWFAKSKKSQQTVKSLLHRNYARFELSADNKQLSLFHRHQQDAALTLDVSSIVRSDVLLNDEVLLSIEADVSGFNEQLEQMLENKFIDEKRIKMVDDRTRKLAVNLTDDKGTVYSVFLYFREGNQRLTKAKFGQITDEIKEWCWFISAQLSPDKTGKRIVEIVQPKIVKTQPSVNKPTVNIPESTAKVEGTEYLNVDHESNNKVKLDSDKNTKNIQTVPSNKETKVINKKTQNTDSSNIDTQLIEALNKLANLKAKGFLTEDEFISAKAKILANLQNE</sequence>
<protein>
    <recommendedName>
        <fullName evidence="4">SHOCT domain-containing protein</fullName>
    </recommendedName>
</protein>
<keyword evidence="1" id="KW-0812">Transmembrane</keyword>
<feature type="transmembrane region" description="Helical" evidence="1">
    <location>
        <begin position="424"/>
        <end position="443"/>
    </location>
</feature>
<dbReference type="Proteomes" id="UP000626370">
    <property type="component" value="Unassembled WGS sequence"/>
</dbReference>
<dbReference type="Gene3D" id="2.120.10.30">
    <property type="entry name" value="TolB, C-terminal domain"/>
    <property type="match status" value="1"/>
</dbReference>
<evidence type="ECO:0000313" key="3">
    <source>
        <dbReference type="Proteomes" id="UP000626370"/>
    </source>
</evidence>
<feature type="transmembrane region" description="Helical" evidence="1">
    <location>
        <begin position="12"/>
        <end position="30"/>
    </location>
</feature>
<evidence type="ECO:0000256" key="1">
    <source>
        <dbReference type="SAM" id="Phobius"/>
    </source>
</evidence>
<name>A0ABQ3IP88_9GAMM</name>
<evidence type="ECO:0000313" key="2">
    <source>
        <dbReference type="EMBL" id="GHE88507.1"/>
    </source>
</evidence>
<proteinExistence type="predicted"/>
<reference evidence="3" key="1">
    <citation type="journal article" date="2019" name="Int. J. Syst. Evol. Microbiol.">
        <title>The Global Catalogue of Microorganisms (GCM) 10K type strain sequencing project: providing services to taxonomists for standard genome sequencing and annotation.</title>
        <authorList>
            <consortium name="The Broad Institute Genomics Platform"/>
            <consortium name="The Broad Institute Genome Sequencing Center for Infectious Disease"/>
            <person name="Wu L."/>
            <person name="Ma J."/>
        </authorList>
    </citation>
    <scope>NUCLEOTIDE SEQUENCE [LARGE SCALE GENOMIC DNA]</scope>
    <source>
        <strain evidence="3">CGMCC 1.15922</strain>
    </source>
</reference>
<gene>
    <name evidence="2" type="ORF">GCM10011501_17400</name>
</gene>
<organism evidence="2 3">
    <name type="scientific">Thalassotalea profundi</name>
    <dbReference type="NCBI Taxonomy" id="2036687"/>
    <lineage>
        <taxon>Bacteria</taxon>
        <taxon>Pseudomonadati</taxon>
        <taxon>Pseudomonadota</taxon>
        <taxon>Gammaproteobacteria</taxon>
        <taxon>Alteromonadales</taxon>
        <taxon>Colwelliaceae</taxon>
        <taxon>Thalassotalea</taxon>
    </lineage>
</organism>
<dbReference type="InterPro" id="IPR011042">
    <property type="entry name" value="6-blade_b-propeller_TolB-like"/>
</dbReference>
<keyword evidence="3" id="KW-1185">Reference proteome</keyword>
<dbReference type="RefSeq" id="WP_189377883.1">
    <property type="nucleotide sequence ID" value="NZ_BNAH01000006.1"/>
</dbReference>
<comment type="caution">
    <text evidence="2">The sequence shown here is derived from an EMBL/GenBank/DDBJ whole genome shotgun (WGS) entry which is preliminary data.</text>
</comment>
<keyword evidence="1" id="KW-1133">Transmembrane helix</keyword>
<dbReference type="EMBL" id="BNAH01000006">
    <property type="protein sequence ID" value="GHE88507.1"/>
    <property type="molecule type" value="Genomic_DNA"/>
</dbReference>